<dbReference type="GO" id="GO:0005929">
    <property type="term" value="C:cilium"/>
    <property type="evidence" value="ECO:0007669"/>
    <property type="project" value="TreeGrafter"/>
</dbReference>
<dbReference type="KEGG" id="btab:109042244"/>
<dbReference type="PANTHER" id="PTHR15440">
    <property type="entry name" value="XRP2 PROTEIN"/>
    <property type="match status" value="1"/>
</dbReference>
<dbReference type="GO" id="GO:0005096">
    <property type="term" value="F:GTPase activator activity"/>
    <property type="evidence" value="ECO:0007669"/>
    <property type="project" value="UniProtKB-UniRule"/>
</dbReference>
<keyword evidence="6 11" id="KW-0547">Nucleotide-binding</keyword>
<gene>
    <name evidence="13" type="ORF">BEMITA_LOCUS8730</name>
</gene>
<dbReference type="InterPro" id="IPR012945">
    <property type="entry name" value="Tubulin-bd_cofactor_C_dom"/>
</dbReference>
<protein>
    <recommendedName>
        <fullName evidence="2 11">Protein XRP2</fullName>
    </recommendedName>
</protein>
<keyword evidence="9" id="KW-0564">Palmitate</keyword>
<evidence type="ECO:0000256" key="8">
    <source>
        <dbReference type="ARBA" id="ARBA00023136"/>
    </source>
</evidence>
<evidence type="ECO:0000256" key="10">
    <source>
        <dbReference type="ARBA" id="ARBA00023288"/>
    </source>
</evidence>
<organism evidence="13 14">
    <name type="scientific">Bemisia tabaci</name>
    <name type="common">Sweetpotato whitefly</name>
    <name type="synonym">Aleurodes tabaci</name>
    <dbReference type="NCBI Taxonomy" id="7038"/>
    <lineage>
        <taxon>Eukaryota</taxon>
        <taxon>Metazoa</taxon>
        <taxon>Ecdysozoa</taxon>
        <taxon>Arthropoda</taxon>
        <taxon>Hexapoda</taxon>
        <taxon>Insecta</taxon>
        <taxon>Pterygota</taxon>
        <taxon>Neoptera</taxon>
        <taxon>Paraneoptera</taxon>
        <taxon>Hemiptera</taxon>
        <taxon>Sternorrhyncha</taxon>
        <taxon>Aleyrodoidea</taxon>
        <taxon>Aleyrodidae</taxon>
        <taxon>Aleyrodinae</taxon>
        <taxon>Bemisia</taxon>
    </lineage>
</organism>
<dbReference type="InterPro" id="IPR006599">
    <property type="entry name" value="CARP_motif"/>
</dbReference>
<keyword evidence="14" id="KW-1185">Reference proteome</keyword>
<evidence type="ECO:0000256" key="7">
    <source>
        <dbReference type="ARBA" id="ARBA00023134"/>
    </source>
</evidence>
<keyword evidence="3 11" id="KW-0343">GTPase activation</keyword>
<evidence type="ECO:0000256" key="4">
    <source>
        <dbReference type="ARBA" id="ARBA00022475"/>
    </source>
</evidence>
<evidence type="ECO:0000259" key="12">
    <source>
        <dbReference type="SMART" id="SM00673"/>
    </source>
</evidence>
<dbReference type="AlphaFoldDB" id="A0A9P0AA65"/>
<dbReference type="GO" id="GO:0005525">
    <property type="term" value="F:GTP binding"/>
    <property type="evidence" value="ECO:0007669"/>
    <property type="project" value="UniProtKB-UniRule"/>
</dbReference>
<keyword evidence="8" id="KW-0472">Membrane</keyword>
<dbReference type="SMART" id="SM00673">
    <property type="entry name" value="CARP"/>
    <property type="match status" value="2"/>
</dbReference>
<dbReference type="Gene3D" id="2.160.20.70">
    <property type="match status" value="1"/>
</dbReference>
<dbReference type="InterPro" id="IPR039093">
    <property type="entry name" value="XRP2"/>
</dbReference>
<dbReference type="Proteomes" id="UP001152759">
    <property type="component" value="Chromosome 5"/>
</dbReference>
<dbReference type="EMBL" id="OU963866">
    <property type="protein sequence ID" value="CAH0389957.1"/>
    <property type="molecule type" value="Genomic_DNA"/>
</dbReference>
<comment type="subcellular location">
    <subcellularLocation>
        <location evidence="1">Cell membrane</location>
        <topology evidence="1">Lipid-anchor</topology>
        <orientation evidence="1">Cytoplasmic side</orientation>
    </subcellularLocation>
</comment>
<dbReference type="InterPro" id="IPR016098">
    <property type="entry name" value="CAP/MinC_C"/>
</dbReference>
<dbReference type="PANTHER" id="PTHR15440:SF0">
    <property type="entry name" value="PROTEIN XRP2"/>
    <property type="match status" value="1"/>
</dbReference>
<dbReference type="GO" id="GO:1990075">
    <property type="term" value="C:periciliary membrane compartment"/>
    <property type="evidence" value="ECO:0007669"/>
    <property type="project" value="TreeGrafter"/>
</dbReference>
<evidence type="ECO:0000256" key="1">
    <source>
        <dbReference type="ARBA" id="ARBA00004342"/>
    </source>
</evidence>
<evidence type="ECO:0000256" key="5">
    <source>
        <dbReference type="ARBA" id="ARBA00022707"/>
    </source>
</evidence>
<dbReference type="PIRSF" id="PIRSF037947">
    <property type="entry name" value="Protein_XRP2"/>
    <property type="match status" value="1"/>
</dbReference>
<feature type="domain" description="CARP motif" evidence="12">
    <location>
        <begin position="65"/>
        <end position="102"/>
    </location>
</feature>
<feature type="domain" description="CARP motif" evidence="12">
    <location>
        <begin position="103"/>
        <end position="137"/>
    </location>
</feature>
<evidence type="ECO:0000256" key="11">
    <source>
        <dbReference type="PIRNR" id="PIRNR037947"/>
    </source>
</evidence>
<evidence type="ECO:0000256" key="2">
    <source>
        <dbReference type="ARBA" id="ARBA00015771"/>
    </source>
</evidence>
<keyword evidence="7 11" id="KW-0342">GTP-binding</keyword>
<dbReference type="Gene3D" id="3.30.70.141">
    <property type="entry name" value="Nucleoside diphosphate kinase-like domain"/>
    <property type="match status" value="1"/>
</dbReference>
<dbReference type="GO" id="GO:0006892">
    <property type="term" value="P:post-Golgi vesicle-mediated transport"/>
    <property type="evidence" value="ECO:0007669"/>
    <property type="project" value="TreeGrafter"/>
</dbReference>
<reference evidence="13" key="1">
    <citation type="submission" date="2021-12" db="EMBL/GenBank/DDBJ databases">
        <authorList>
            <person name="King R."/>
        </authorList>
    </citation>
    <scope>NUCLEOTIDE SEQUENCE</scope>
</reference>
<name>A0A9P0AA65_BEMTA</name>
<keyword evidence="5" id="KW-0519">Myristate</keyword>
<evidence type="ECO:0000256" key="9">
    <source>
        <dbReference type="ARBA" id="ARBA00023139"/>
    </source>
</evidence>
<comment type="similarity">
    <text evidence="11">Belongs to the TBCC family.</text>
</comment>
<evidence type="ECO:0000313" key="14">
    <source>
        <dbReference type="Proteomes" id="UP001152759"/>
    </source>
</evidence>
<dbReference type="Pfam" id="PF07986">
    <property type="entry name" value="TBCC"/>
    <property type="match status" value="1"/>
</dbReference>
<accession>A0A9P0AA65</accession>
<proteinExistence type="inferred from homology"/>
<evidence type="ECO:0000313" key="13">
    <source>
        <dbReference type="EMBL" id="CAH0389957.1"/>
    </source>
</evidence>
<evidence type="ECO:0000256" key="6">
    <source>
        <dbReference type="ARBA" id="ARBA00022741"/>
    </source>
</evidence>
<keyword evidence="4" id="KW-1003">Cell membrane</keyword>
<evidence type="ECO:0000256" key="3">
    <source>
        <dbReference type="ARBA" id="ARBA00022468"/>
    </source>
</evidence>
<keyword evidence="10" id="KW-0449">Lipoprotein</keyword>
<comment type="function">
    <text evidence="11">Acts as a GTPase-activating protein (GAP) for tubulin in concert with tubulin-specific chaperone C, but does not enhance tubulin heterodimerization.</text>
</comment>
<dbReference type="InterPro" id="IPR036850">
    <property type="entry name" value="NDK-like_dom_sf"/>
</dbReference>
<sequence>MGCILSLLLGKSKEEEQQPEVPKKYSWDLRREKNVNDFKFENLDNAELFKGPGSINGEQFIIRNCSNSKIFLLDCTNMLTVDDSSNCLLILGPVKSSVFFRNCSNCTCVVACGQFRMRDCKKMNIFLHSATTPTIESSTDIEFACHQLNYNGLKEQFKLVNLNIFTNCWYSVHDFTPGEGSWGLLPPFCTLESLVSLINTSCNLRRNLENVCLDLSKSQSLVPQTIGAIVEKPTYESCLVLFILDSKTLKVQDDEVLSFIKKLTFESKDVSLINSRSVVVTLRQILDIFEGRTLKTDAESITVIGLHFHGLECLQYCNKVAFELSISPQTVLISASKTEASRQVEQFFSLSDMLVF</sequence>